<keyword evidence="2" id="KW-1185">Reference proteome</keyword>
<feature type="non-terminal residue" evidence="1">
    <location>
        <position position="75"/>
    </location>
</feature>
<name>A0A6H5G4F2_9HEMI</name>
<sequence length="75" mass="8943">MYSMSICRNMRHRGSHSLRPESDWKKMNVAPARWCPLFVSSRRRFLDSGGEYSFVQLFKLPEFPETMMECIRKPV</sequence>
<proteinExistence type="predicted"/>
<dbReference type="AlphaFoldDB" id="A0A6H5G4F2"/>
<accession>A0A6H5G4F2</accession>
<evidence type="ECO:0000313" key="2">
    <source>
        <dbReference type="Proteomes" id="UP000479000"/>
    </source>
</evidence>
<gene>
    <name evidence="1" type="ORF">NTEN_LOCUS3196</name>
</gene>
<reference evidence="1 2" key="1">
    <citation type="submission" date="2020-02" db="EMBL/GenBank/DDBJ databases">
        <authorList>
            <person name="Ferguson B K."/>
        </authorList>
    </citation>
    <scope>NUCLEOTIDE SEQUENCE [LARGE SCALE GENOMIC DNA]</scope>
</reference>
<protein>
    <submittedName>
        <fullName evidence="1">Uncharacterized protein</fullName>
    </submittedName>
</protein>
<dbReference type="Proteomes" id="UP000479000">
    <property type="component" value="Unassembled WGS sequence"/>
</dbReference>
<dbReference type="EMBL" id="CADCXU010004951">
    <property type="protein sequence ID" value="CAA9996763.1"/>
    <property type="molecule type" value="Genomic_DNA"/>
</dbReference>
<evidence type="ECO:0000313" key="1">
    <source>
        <dbReference type="EMBL" id="CAA9996763.1"/>
    </source>
</evidence>
<organism evidence="1 2">
    <name type="scientific">Nesidiocoris tenuis</name>
    <dbReference type="NCBI Taxonomy" id="355587"/>
    <lineage>
        <taxon>Eukaryota</taxon>
        <taxon>Metazoa</taxon>
        <taxon>Ecdysozoa</taxon>
        <taxon>Arthropoda</taxon>
        <taxon>Hexapoda</taxon>
        <taxon>Insecta</taxon>
        <taxon>Pterygota</taxon>
        <taxon>Neoptera</taxon>
        <taxon>Paraneoptera</taxon>
        <taxon>Hemiptera</taxon>
        <taxon>Heteroptera</taxon>
        <taxon>Panheteroptera</taxon>
        <taxon>Cimicomorpha</taxon>
        <taxon>Miridae</taxon>
        <taxon>Dicyphina</taxon>
        <taxon>Nesidiocoris</taxon>
    </lineage>
</organism>